<name>A0A410RYR5_CORCK</name>
<dbReference type="RefSeq" id="WP_128798468.1">
    <property type="nucleotide sequence ID" value="NZ_CP034669.1"/>
</dbReference>
<evidence type="ECO:0000256" key="1">
    <source>
        <dbReference type="SAM" id="Phobius"/>
    </source>
</evidence>
<dbReference type="Proteomes" id="UP000288758">
    <property type="component" value="Chromosome"/>
</dbReference>
<sequence>MALRIEGAPLLDARHGERPVRIPGLGSVVLGMGLSEPLLSGENDGVMEVALWCIVIGGVCEIIAAGWAMLRPGRDRSAAPKNPLG</sequence>
<gene>
    <name evidence="2" type="ORF">EJ065_5489</name>
</gene>
<evidence type="ECO:0000313" key="2">
    <source>
        <dbReference type="EMBL" id="QAT87023.1"/>
    </source>
</evidence>
<reference evidence="2 3" key="1">
    <citation type="submission" date="2018-12" db="EMBL/GenBank/DDBJ databases">
        <title>Complete Genome Sequence of the Corallopyronin A producing Myxobacterium Corallococcus coralloides B035.</title>
        <authorList>
            <person name="Bouhired S.M."/>
            <person name="Rupp O."/>
            <person name="Blom J."/>
            <person name="Schaeberle T.F."/>
            <person name="Kehraus S."/>
            <person name="Schiefer A."/>
            <person name="Pfarr K."/>
            <person name="Goesmann A."/>
            <person name="Hoerauf A."/>
            <person name="Koenig G.M."/>
        </authorList>
    </citation>
    <scope>NUCLEOTIDE SEQUENCE [LARGE SCALE GENOMIC DNA]</scope>
    <source>
        <strain evidence="2 3">B035</strain>
    </source>
</reference>
<organism evidence="2 3">
    <name type="scientific">Corallococcus coralloides</name>
    <name type="common">Myxococcus coralloides</name>
    <dbReference type="NCBI Taxonomy" id="184914"/>
    <lineage>
        <taxon>Bacteria</taxon>
        <taxon>Pseudomonadati</taxon>
        <taxon>Myxococcota</taxon>
        <taxon>Myxococcia</taxon>
        <taxon>Myxococcales</taxon>
        <taxon>Cystobacterineae</taxon>
        <taxon>Myxococcaceae</taxon>
        <taxon>Corallococcus</taxon>
    </lineage>
</organism>
<keyword evidence="1" id="KW-0812">Transmembrane</keyword>
<accession>A0A410RYR5</accession>
<protein>
    <submittedName>
        <fullName evidence="2">Uncharacterized protein</fullName>
    </submittedName>
</protein>
<keyword evidence="1" id="KW-1133">Transmembrane helix</keyword>
<proteinExistence type="predicted"/>
<dbReference type="AlphaFoldDB" id="A0A410RYR5"/>
<dbReference type="EMBL" id="CP034669">
    <property type="protein sequence ID" value="QAT87023.1"/>
    <property type="molecule type" value="Genomic_DNA"/>
</dbReference>
<feature type="transmembrane region" description="Helical" evidence="1">
    <location>
        <begin position="49"/>
        <end position="70"/>
    </location>
</feature>
<keyword evidence="1" id="KW-0472">Membrane</keyword>
<evidence type="ECO:0000313" key="3">
    <source>
        <dbReference type="Proteomes" id="UP000288758"/>
    </source>
</evidence>